<comment type="caution">
    <text evidence="1">The sequence shown here is derived from an EMBL/GenBank/DDBJ whole genome shotgun (WGS) entry which is preliminary data.</text>
</comment>
<accession>A0A9N9BXX7</accession>
<evidence type="ECO:0000313" key="2">
    <source>
        <dbReference type="Proteomes" id="UP000789831"/>
    </source>
</evidence>
<protein>
    <submittedName>
        <fullName evidence="1">8649_t:CDS:1</fullName>
    </submittedName>
</protein>
<gene>
    <name evidence="1" type="ORF">AGERDE_LOCUS8045</name>
</gene>
<dbReference type="AlphaFoldDB" id="A0A9N9BXX7"/>
<organism evidence="1 2">
    <name type="scientific">Ambispora gerdemannii</name>
    <dbReference type="NCBI Taxonomy" id="144530"/>
    <lineage>
        <taxon>Eukaryota</taxon>
        <taxon>Fungi</taxon>
        <taxon>Fungi incertae sedis</taxon>
        <taxon>Mucoromycota</taxon>
        <taxon>Glomeromycotina</taxon>
        <taxon>Glomeromycetes</taxon>
        <taxon>Archaeosporales</taxon>
        <taxon>Ambisporaceae</taxon>
        <taxon>Ambispora</taxon>
    </lineage>
</organism>
<keyword evidence="2" id="KW-1185">Reference proteome</keyword>
<sequence length="152" mass="17328">MVNPNQAVPMDAIWHYKYFDTYGNFINGFDYGLIRSWKTGNFQFNLSDEELEDSNDEESEGPKWDWDENTWSRSGPIKVALKAWKTSVTDTFGISKDPDEFFKIDIMNGERITNFLWSTPLQISIVIVSSYFLSASGFCPAASSPRRISGAI</sequence>
<dbReference type="Proteomes" id="UP000789831">
    <property type="component" value="Unassembled WGS sequence"/>
</dbReference>
<reference evidence="1" key="1">
    <citation type="submission" date="2021-06" db="EMBL/GenBank/DDBJ databases">
        <authorList>
            <person name="Kallberg Y."/>
            <person name="Tangrot J."/>
            <person name="Rosling A."/>
        </authorList>
    </citation>
    <scope>NUCLEOTIDE SEQUENCE</scope>
    <source>
        <strain evidence="1">MT106</strain>
    </source>
</reference>
<evidence type="ECO:0000313" key="1">
    <source>
        <dbReference type="EMBL" id="CAG8579408.1"/>
    </source>
</evidence>
<name>A0A9N9BXX7_9GLOM</name>
<dbReference type="EMBL" id="CAJVPL010001601">
    <property type="protein sequence ID" value="CAG8579408.1"/>
    <property type="molecule type" value="Genomic_DNA"/>
</dbReference>
<proteinExistence type="predicted"/>